<dbReference type="InterPro" id="IPR009061">
    <property type="entry name" value="DNA-bd_dom_put_sf"/>
</dbReference>
<accession>A0A7G8YVT3</accession>
<gene>
    <name evidence="2" type="ORF">GGI48_20635</name>
</gene>
<evidence type="ECO:0000313" key="3">
    <source>
        <dbReference type="Proteomes" id="UP000515277"/>
    </source>
</evidence>
<protein>
    <submittedName>
        <fullName evidence="2">Helix-turn-helix domain-containing protein</fullName>
    </submittedName>
</protein>
<dbReference type="InterPro" id="IPR041657">
    <property type="entry name" value="HTH_17"/>
</dbReference>
<dbReference type="AlphaFoldDB" id="A0A7G8YVT3"/>
<reference evidence="3" key="1">
    <citation type="journal article" date="2020" name="Microbiol. Resour. Announc.">
        <title>Complete genome sequences of four natural Pseudomonas isolates that catabolize a wide range of aromatic compounds relevant to lignin valorization.</title>
        <authorList>
            <person name="Hatmaker E.A."/>
            <person name="Presley G."/>
            <person name="Cannon O."/>
            <person name="Guss A.M."/>
            <person name="Elkins J.G."/>
        </authorList>
    </citation>
    <scope>NUCLEOTIDE SEQUENCE [LARGE SCALE GENOMIC DNA]</scope>
    <source>
        <strain evidence="3">H1F5C</strain>
    </source>
</reference>
<evidence type="ECO:0000313" key="2">
    <source>
        <dbReference type="EMBL" id="QNH80708.1"/>
    </source>
</evidence>
<name>A0A7G8YVT3_9PSED</name>
<organism evidence="2 3">
    <name type="scientific">Pseudomonas protegens</name>
    <dbReference type="NCBI Taxonomy" id="380021"/>
    <lineage>
        <taxon>Bacteria</taxon>
        <taxon>Pseudomonadati</taxon>
        <taxon>Pseudomonadota</taxon>
        <taxon>Gammaproteobacteria</taxon>
        <taxon>Pseudomonadales</taxon>
        <taxon>Pseudomonadaceae</taxon>
        <taxon>Pseudomonas</taxon>
    </lineage>
</organism>
<dbReference type="Gene3D" id="1.10.10.10">
    <property type="entry name" value="Winged helix-like DNA-binding domain superfamily/Winged helix DNA-binding domain"/>
    <property type="match status" value="1"/>
</dbReference>
<dbReference type="SUPFAM" id="SSF46955">
    <property type="entry name" value="Putative DNA-binding domain"/>
    <property type="match status" value="1"/>
</dbReference>
<dbReference type="Proteomes" id="UP000515277">
    <property type="component" value="Chromosome"/>
</dbReference>
<sequence>MQHQRASVDVTLNPADLLTPEQAALVLGLSAKTLATWRSTGRHSLPFIRCGARIRYHRNDLAQWLQDRQRTRTTTNQPGVV</sequence>
<dbReference type="InterPro" id="IPR036388">
    <property type="entry name" value="WH-like_DNA-bd_sf"/>
</dbReference>
<feature type="domain" description="Helix-turn-helix" evidence="1">
    <location>
        <begin position="17"/>
        <end position="68"/>
    </location>
</feature>
<dbReference type="EMBL" id="CP060201">
    <property type="protein sequence ID" value="QNH80708.1"/>
    <property type="molecule type" value="Genomic_DNA"/>
</dbReference>
<dbReference type="Pfam" id="PF12728">
    <property type="entry name" value="HTH_17"/>
    <property type="match status" value="1"/>
</dbReference>
<proteinExistence type="predicted"/>
<evidence type="ECO:0000259" key="1">
    <source>
        <dbReference type="Pfam" id="PF12728"/>
    </source>
</evidence>